<dbReference type="EMBL" id="CP002457">
    <property type="protein sequence ID" value="ADV55034.1"/>
    <property type="molecule type" value="Genomic_DNA"/>
</dbReference>
<sequence>MKVRYVALLLTGLLLLYPLYLWFTYIDETITSGEKYGLIIGSSKLDVYNALPKALGVIQRHGDSIFIQIKVTNDTAVDLATKPDFNVLVESRFHDIGFTSFEKVDAWAFYVNASYFNSLKLEFREEKLFKIHRHRQYFELP</sequence>
<dbReference type="Proteomes" id="UP000008209">
    <property type="component" value="Chromosome"/>
</dbReference>
<dbReference type="HOGENOM" id="CLU_1853856_0_0_6"/>
<gene>
    <name evidence="1" type="ordered locus">Sput200_2603</name>
</gene>
<evidence type="ECO:0000313" key="2">
    <source>
        <dbReference type="Proteomes" id="UP000008209"/>
    </source>
</evidence>
<organism evidence="1 2">
    <name type="scientific">Shewanella putrefaciens (strain 200)</name>
    <dbReference type="NCBI Taxonomy" id="399804"/>
    <lineage>
        <taxon>Bacteria</taxon>
        <taxon>Pseudomonadati</taxon>
        <taxon>Pseudomonadota</taxon>
        <taxon>Gammaproteobacteria</taxon>
        <taxon>Alteromonadales</taxon>
        <taxon>Shewanellaceae</taxon>
        <taxon>Shewanella</taxon>
    </lineage>
</organism>
<dbReference type="KEGG" id="shp:Sput200_2603"/>
<dbReference type="OrthoDB" id="6400762at2"/>
<reference evidence="1 2" key="1">
    <citation type="submission" date="2011-01" db="EMBL/GenBank/DDBJ databases">
        <title>Complete sequence of Shewanella putrefaciens 200.</title>
        <authorList>
            <consortium name="US DOE Joint Genome Institute"/>
            <person name="Lucas S."/>
            <person name="Copeland A."/>
            <person name="Lapidus A."/>
            <person name="Cheng J.-F."/>
            <person name="Bruce D."/>
            <person name="Goodwin L."/>
            <person name="Pitluck S."/>
            <person name="Munk A.C."/>
            <person name="Detter J.C."/>
            <person name="Han C."/>
            <person name="Tapia R."/>
            <person name="Land M."/>
            <person name="Hauser L."/>
            <person name="Chang Y.-J."/>
            <person name="Jeffries C."/>
            <person name="Kyrpides N."/>
            <person name="Ivanova N."/>
            <person name="Mikhailova N."/>
            <person name="Kolker E."/>
            <person name="Lawrence C."/>
            <person name="McCue L.A."/>
            <person name="DiChristina T."/>
            <person name="Nealson K."/>
            <person name="Fredrickson J.K."/>
            <person name="Woyke T."/>
        </authorList>
    </citation>
    <scope>NUCLEOTIDE SEQUENCE [LARGE SCALE GENOMIC DNA]</scope>
    <source>
        <strain evidence="1 2">200</strain>
    </source>
</reference>
<evidence type="ECO:0000313" key="1">
    <source>
        <dbReference type="EMBL" id="ADV55034.1"/>
    </source>
</evidence>
<protein>
    <submittedName>
        <fullName evidence="1">Uncharacterized protein</fullName>
    </submittedName>
</protein>
<proteinExistence type="predicted"/>
<accession>E6XS79</accession>
<name>E6XS79_SHEP2</name>
<dbReference type="AlphaFoldDB" id="E6XS79"/>